<sequence length="1133" mass="128200">MSSKAGNKRLANSSSSSSEPSNHTMVTEVAPEKPGGRASRSSRKGIAFGKRSNSMKRNPNAAVTKSGWLYKQASSGVKQWNKRWFVLVDRCLFYYKDEKEESILGSIPLLSFRVAAVQPSDNISRKHTFKAEHAGIRTYFFSAENTEEQESWIQAMGEAARVQIPPTQRSEHEKTDSENIPPSKHHHHHRNAVHHEHPKAEPDSKTRGEGDGRGSEKLERKPERMESKKENLVKANGIAGQEIPSEPSSPYPEAPRVPTSTERPPQPNGWPYTSPSRPGSTAYPPPDGDSAAHRRSFAPRTNPEKIAQRKSSMTQLQQWVNLRRGNVPPEELRSPTRFYPVSRRVPDYYPPYSPQYPEDYQYYPPGVRPDSICSMPAYERVSPPWALEDKRHSFRNGAPYQLREWKEHPGFGRQDVPVWLPGRQPSYFDEVDAASGSLRRMSLQPRSRSVPRSPSQGSYSHTRVYSPVRSPSARFERLPPRGEEIYVDPGTFMMRRSISSPKYDYLGDRRPIPAGMYPYHYPASPTVHDKMDELLDLQLQRNLEYLDQQMSESETLISMVNRMVESSSPRAQLYMQVTSHTPFLGFRSFPFSFSCLEQKLLGKLCEQNKVLREQERLVQQLRAEKESLESALMGTHQELEMFGSQPAYPEKLLHKKESLQNQLINIRVELSQASTALANSTAEYETLESEVSALHDDLWEQLNLDIQNEMLNRQIQKEIWRIQDVMEGLRKNNPSRGTDTAKHRGERALHRAVMHALISEPGPPRPPLPKSYIPLEPPPTVPPLPSESRPWPYPTSPSWQRGGESQRGQPKSTLEQSKKETQRTAASGPTAEGLQSRQEQEAEKQAALNKVGIVPPRTKSPTEEEVVPTTGMLRRSTSGMANGLGSRERPKSAVFANETKVKMSVEEQIDRMKRHQSGSMKEKRRSLQLPGSQQPDTPGTKAPTSYKVVRRHRSIHEVDISDLEAALRSDEPGKVHETPREEIARLRKMELEPQHYDVDINKELSTPDKVLIPERYIELEPDTPLSPEEMKEKQKKVERIKTLIAKSSLQNVIPLGEGEVDAPQDPETQLQEQEKRIEISCALAAEASRRGRMLSAQCATPSPPTSPASPTPPTNPLSSEPSRVADCSHFMRV</sequence>
<keyword evidence="1" id="KW-0175">Coiled coil</keyword>
<evidence type="ECO:0000313" key="4">
    <source>
        <dbReference type="Ensembl" id="ENSCJPP00005011268.1"/>
    </source>
</evidence>
<feature type="region of interest" description="Disordered" evidence="2">
    <location>
        <begin position="758"/>
        <end position="953"/>
    </location>
</feature>
<feature type="compositionally biased region" description="Basic residues" evidence="2">
    <location>
        <begin position="183"/>
        <end position="192"/>
    </location>
</feature>
<feature type="compositionally biased region" description="Basic residues" evidence="2">
    <location>
        <begin position="912"/>
        <end position="926"/>
    </location>
</feature>
<proteinExistence type="predicted"/>
<feature type="compositionally biased region" description="Low complexity" evidence="2">
    <location>
        <begin position="445"/>
        <end position="455"/>
    </location>
</feature>
<protein>
    <submittedName>
        <fullName evidence="4">Pleckstrin homology domain containing A6</fullName>
    </submittedName>
</protein>
<organism evidence="4 5">
    <name type="scientific">Coturnix japonica</name>
    <name type="common">Japanese quail</name>
    <name type="synonym">Coturnix coturnix japonica</name>
    <dbReference type="NCBI Taxonomy" id="93934"/>
    <lineage>
        <taxon>Eukaryota</taxon>
        <taxon>Metazoa</taxon>
        <taxon>Chordata</taxon>
        <taxon>Craniata</taxon>
        <taxon>Vertebrata</taxon>
        <taxon>Euteleostomi</taxon>
        <taxon>Archelosauria</taxon>
        <taxon>Archosauria</taxon>
        <taxon>Dinosauria</taxon>
        <taxon>Saurischia</taxon>
        <taxon>Theropoda</taxon>
        <taxon>Coelurosauria</taxon>
        <taxon>Aves</taxon>
        <taxon>Neognathae</taxon>
        <taxon>Galloanserae</taxon>
        <taxon>Galliformes</taxon>
        <taxon>Phasianidae</taxon>
        <taxon>Perdicinae</taxon>
        <taxon>Coturnix</taxon>
    </lineage>
</organism>
<evidence type="ECO:0000259" key="3">
    <source>
        <dbReference type="PROSITE" id="PS50003"/>
    </source>
</evidence>
<feature type="compositionally biased region" description="Basic and acidic residues" evidence="2">
    <location>
        <begin position="899"/>
        <end position="911"/>
    </location>
</feature>
<name>A0A8C2Y9Z5_COTJA</name>
<dbReference type="Pfam" id="PF00169">
    <property type="entry name" value="PH"/>
    <property type="match status" value="1"/>
</dbReference>
<dbReference type="PANTHER" id="PTHR12752:SF5">
    <property type="entry name" value="PLECKSTRIN HOMOLOGY DOMAIN-CONTAINING FAMILY A MEMBER 6"/>
    <property type="match status" value="1"/>
</dbReference>
<dbReference type="SMART" id="SM00233">
    <property type="entry name" value="PH"/>
    <property type="match status" value="1"/>
</dbReference>
<evidence type="ECO:0000256" key="1">
    <source>
        <dbReference type="SAM" id="Coils"/>
    </source>
</evidence>
<dbReference type="InterPro" id="IPR040392">
    <property type="entry name" value="PKHA4-7_PH"/>
</dbReference>
<accession>A0A8C2Y9Z5</accession>
<dbReference type="FunFam" id="2.30.29.30:FF:000083">
    <property type="entry name" value="Pleckstrin homology domain-containing family A member 5"/>
    <property type="match status" value="1"/>
</dbReference>
<feature type="compositionally biased region" description="Pro residues" evidence="2">
    <location>
        <begin position="1101"/>
        <end position="1115"/>
    </location>
</feature>
<reference evidence="4" key="3">
    <citation type="submission" date="2025-09" db="UniProtKB">
        <authorList>
            <consortium name="Ensembl"/>
        </authorList>
    </citation>
    <scope>IDENTIFICATION</scope>
</reference>
<evidence type="ECO:0000313" key="5">
    <source>
        <dbReference type="Proteomes" id="UP000694412"/>
    </source>
</evidence>
<dbReference type="CDD" id="cd13248">
    <property type="entry name" value="PH_PEPP1_2_3"/>
    <property type="match status" value="1"/>
</dbReference>
<feature type="compositionally biased region" description="Pro residues" evidence="2">
    <location>
        <begin position="761"/>
        <end position="795"/>
    </location>
</feature>
<feature type="coiled-coil region" evidence="1">
    <location>
        <begin position="611"/>
        <end position="697"/>
    </location>
</feature>
<dbReference type="GeneTree" id="ENSGT00940000159692"/>
<feature type="region of interest" description="Disordered" evidence="2">
    <location>
        <begin position="441"/>
        <end position="474"/>
    </location>
</feature>
<dbReference type="SUPFAM" id="SSF50729">
    <property type="entry name" value="PH domain-like"/>
    <property type="match status" value="1"/>
</dbReference>
<dbReference type="Pfam" id="PF25541">
    <property type="entry name" value="TBCA_PH"/>
    <property type="match status" value="1"/>
</dbReference>
<dbReference type="Ensembl" id="ENSCJPT00005016509.1">
    <property type="protein sequence ID" value="ENSCJPP00005011268.1"/>
    <property type="gene ID" value="ENSCJPG00005009415.1"/>
</dbReference>
<dbReference type="InterPro" id="IPR001849">
    <property type="entry name" value="PH_domain"/>
</dbReference>
<reference evidence="4" key="1">
    <citation type="submission" date="2015-11" db="EMBL/GenBank/DDBJ databases">
        <authorList>
            <consortium name="International Coturnix japonica Genome Analysis Consortium"/>
            <person name="Warren W."/>
            <person name="Burt D.W."/>
            <person name="Antin P.B."/>
            <person name="Lanford R."/>
            <person name="Gros J."/>
            <person name="Wilson R.K."/>
        </authorList>
    </citation>
    <scope>NUCLEOTIDE SEQUENCE [LARGE SCALE GENOMIC DNA]</scope>
</reference>
<feature type="domain" description="PH" evidence="3">
    <location>
        <begin position="62"/>
        <end position="161"/>
    </location>
</feature>
<keyword evidence="5" id="KW-1185">Reference proteome</keyword>
<dbReference type="Gene3D" id="2.30.29.30">
    <property type="entry name" value="Pleckstrin-homology domain (PH domain)/Phosphotyrosine-binding domain (PTB)"/>
    <property type="match status" value="1"/>
</dbReference>
<feature type="region of interest" description="Disordered" evidence="2">
    <location>
        <begin position="1088"/>
        <end position="1133"/>
    </location>
</feature>
<dbReference type="PANTHER" id="PTHR12752">
    <property type="entry name" value="PHOSPHOINOSITOL 3-PHOSPHATE-BINDING PROTEIN"/>
    <property type="match status" value="1"/>
</dbReference>
<dbReference type="InterPro" id="IPR057971">
    <property type="entry name" value="PKHA4-7_TBCA"/>
</dbReference>
<dbReference type="PROSITE" id="PS50003">
    <property type="entry name" value="PH_DOMAIN"/>
    <property type="match status" value="1"/>
</dbReference>
<evidence type="ECO:0000256" key="2">
    <source>
        <dbReference type="SAM" id="MobiDB-lite"/>
    </source>
</evidence>
<feature type="region of interest" description="Disordered" evidence="2">
    <location>
        <begin position="1"/>
        <end position="59"/>
    </location>
</feature>
<feature type="compositionally biased region" description="Basic and acidic residues" evidence="2">
    <location>
        <begin position="193"/>
        <end position="232"/>
    </location>
</feature>
<dbReference type="InterPro" id="IPR011993">
    <property type="entry name" value="PH-like_dom_sf"/>
</dbReference>
<feature type="region of interest" description="Disordered" evidence="2">
    <location>
        <begin position="165"/>
        <end position="313"/>
    </location>
</feature>
<gene>
    <name evidence="4" type="primary">PLEKHA6</name>
</gene>
<reference evidence="4" key="2">
    <citation type="submission" date="2025-08" db="UniProtKB">
        <authorList>
            <consortium name="Ensembl"/>
        </authorList>
    </citation>
    <scope>IDENTIFICATION</scope>
</reference>
<dbReference type="Proteomes" id="UP000694412">
    <property type="component" value="Chromosome 26"/>
</dbReference>
<dbReference type="AlphaFoldDB" id="A0A8C2Y9Z5"/>
<feature type="compositionally biased region" description="Polar residues" evidence="2">
    <location>
        <begin position="806"/>
        <end position="815"/>
    </location>
</feature>
<feature type="compositionally biased region" description="Polar residues" evidence="2">
    <location>
        <begin position="823"/>
        <end position="837"/>
    </location>
</feature>